<dbReference type="AlphaFoldDB" id="A0A0D0AGB0"/>
<keyword evidence="1" id="KW-0732">Signal</keyword>
<dbReference type="HOGENOM" id="CLU_1661963_0_0_1"/>
<sequence>MLSSSLFLVLWVLFDSHLPTESAVDTQRPALTSISSFGLSALCVRVTYWQDSDAVQSTLNLQLSHQYLHSDSRLFVFVLLTGRTLTQCSRHSTSSSHINIFIRTLGSLCSCYLLAGLPPSSNVAKPPTASTLSLTTSLGYCTIHRPLTPSKCLCTSVAQ</sequence>
<proteinExistence type="predicted"/>
<evidence type="ECO:0000313" key="2">
    <source>
        <dbReference type="EMBL" id="KIK33267.1"/>
    </source>
</evidence>
<organism evidence="2 3">
    <name type="scientific">Suillus luteus UH-Slu-Lm8-n1</name>
    <dbReference type="NCBI Taxonomy" id="930992"/>
    <lineage>
        <taxon>Eukaryota</taxon>
        <taxon>Fungi</taxon>
        <taxon>Dikarya</taxon>
        <taxon>Basidiomycota</taxon>
        <taxon>Agaricomycotina</taxon>
        <taxon>Agaricomycetes</taxon>
        <taxon>Agaricomycetidae</taxon>
        <taxon>Boletales</taxon>
        <taxon>Suillineae</taxon>
        <taxon>Suillaceae</taxon>
        <taxon>Suillus</taxon>
    </lineage>
</organism>
<evidence type="ECO:0000256" key="1">
    <source>
        <dbReference type="SAM" id="SignalP"/>
    </source>
</evidence>
<dbReference type="EMBL" id="KN835982">
    <property type="protein sequence ID" value="KIK33267.1"/>
    <property type="molecule type" value="Genomic_DNA"/>
</dbReference>
<dbReference type="Proteomes" id="UP000054485">
    <property type="component" value="Unassembled WGS sequence"/>
</dbReference>
<keyword evidence="3" id="KW-1185">Reference proteome</keyword>
<feature type="signal peptide" evidence="1">
    <location>
        <begin position="1"/>
        <end position="22"/>
    </location>
</feature>
<protein>
    <recommendedName>
        <fullName evidence="4">Secreted protein</fullName>
    </recommendedName>
</protein>
<accession>A0A0D0AGB0</accession>
<reference evidence="2 3" key="1">
    <citation type="submission" date="2014-04" db="EMBL/GenBank/DDBJ databases">
        <authorList>
            <consortium name="DOE Joint Genome Institute"/>
            <person name="Kuo A."/>
            <person name="Ruytinx J."/>
            <person name="Rineau F."/>
            <person name="Colpaert J."/>
            <person name="Kohler A."/>
            <person name="Nagy L.G."/>
            <person name="Floudas D."/>
            <person name="Copeland A."/>
            <person name="Barry K.W."/>
            <person name="Cichocki N."/>
            <person name="Veneault-Fourrey C."/>
            <person name="LaButti K."/>
            <person name="Lindquist E.A."/>
            <person name="Lipzen A."/>
            <person name="Lundell T."/>
            <person name="Morin E."/>
            <person name="Murat C."/>
            <person name="Sun H."/>
            <person name="Tunlid A."/>
            <person name="Henrissat B."/>
            <person name="Grigoriev I.V."/>
            <person name="Hibbett D.S."/>
            <person name="Martin F."/>
            <person name="Nordberg H.P."/>
            <person name="Cantor M.N."/>
            <person name="Hua S.X."/>
        </authorList>
    </citation>
    <scope>NUCLEOTIDE SEQUENCE [LARGE SCALE GENOMIC DNA]</scope>
    <source>
        <strain evidence="2 3">UH-Slu-Lm8-n1</strain>
    </source>
</reference>
<gene>
    <name evidence="2" type="ORF">CY34DRAFT_110693</name>
</gene>
<name>A0A0D0AGB0_9AGAM</name>
<reference evidence="3" key="2">
    <citation type="submission" date="2015-01" db="EMBL/GenBank/DDBJ databases">
        <title>Evolutionary Origins and Diversification of the Mycorrhizal Mutualists.</title>
        <authorList>
            <consortium name="DOE Joint Genome Institute"/>
            <consortium name="Mycorrhizal Genomics Consortium"/>
            <person name="Kohler A."/>
            <person name="Kuo A."/>
            <person name="Nagy L.G."/>
            <person name="Floudas D."/>
            <person name="Copeland A."/>
            <person name="Barry K.W."/>
            <person name="Cichocki N."/>
            <person name="Veneault-Fourrey C."/>
            <person name="LaButti K."/>
            <person name="Lindquist E.A."/>
            <person name="Lipzen A."/>
            <person name="Lundell T."/>
            <person name="Morin E."/>
            <person name="Murat C."/>
            <person name="Riley R."/>
            <person name="Ohm R."/>
            <person name="Sun H."/>
            <person name="Tunlid A."/>
            <person name="Henrissat B."/>
            <person name="Grigoriev I.V."/>
            <person name="Hibbett D.S."/>
            <person name="Martin F."/>
        </authorList>
    </citation>
    <scope>NUCLEOTIDE SEQUENCE [LARGE SCALE GENOMIC DNA]</scope>
    <source>
        <strain evidence="3">UH-Slu-Lm8-n1</strain>
    </source>
</reference>
<feature type="chain" id="PRO_5002207545" description="Secreted protein" evidence="1">
    <location>
        <begin position="23"/>
        <end position="159"/>
    </location>
</feature>
<evidence type="ECO:0000313" key="3">
    <source>
        <dbReference type="Proteomes" id="UP000054485"/>
    </source>
</evidence>
<evidence type="ECO:0008006" key="4">
    <source>
        <dbReference type="Google" id="ProtNLM"/>
    </source>
</evidence>
<dbReference type="InParanoid" id="A0A0D0AGB0"/>